<evidence type="ECO:0000256" key="3">
    <source>
        <dbReference type="ARBA" id="ARBA00022777"/>
    </source>
</evidence>
<evidence type="ECO:0000256" key="6">
    <source>
        <dbReference type="SAM" id="MobiDB-lite"/>
    </source>
</evidence>
<organism evidence="8 9">
    <name type="scientific">Azohydromonas lata</name>
    <dbReference type="NCBI Taxonomy" id="45677"/>
    <lineage>
        <taxon>Bacteria</taxon>
        <taxon>Pseudomonadati</taxon>
        <taxon>Pseudomonadota</taxon>
        <taxon>Betaproteobacteria</taxon>
        <taxon>Burkholderiales</taxon>
        <taxon>Sphaerotilaceae</taxon>
        <taxon>Azohydromonas</taxon>
    </lineage>
</organism>
<proteinExistence type="predicted"/>
<keyword evidence="9" id="KW-1185">Reference proteome</keyword>
<dbReference type="PROSITE" id="PS00108">
    <property type="entry name" value="PROTEIN_KINASE_ST"/>
    <property type="match status" value="1"/>
</dbReference>
<dbReference type="InterPro" id="IPR000719">
    <property type="entry name" value="Prot_kinase_dom"/>
</dbReference>
<dbReference type="Proteomes" id="UP001293718">
    <property type="component" value="Unassembled WGS sequence"/>
</dbReference>
<dbReference type="InterPro" id="IPR008271">
    <property type="entry name" value="Ser/Thr_kinase_AS"/>
</dbReference>
<evidence type="ECO:0000256" key="5">
    <source>
        <dbReference type="PROSITE-ProRule" id="PRU10141"/>
    </source>
</evidence>
<keyword evidence="3 8" id="KW-0418">Kinase</keyword>
<dbReference type="Pfam" id="PF26309">
    <property type="entry name" value="DUF8082"/>
    <property type="match status" value="2"/>
</dbReference>
<evidence type="ECO:0000313" key="9">
    <source>
        <dbReference type="Proteomes" id="UP001293718"/>
    </source>
</evidence>
<evidence type="ECO:0000256" key="1">
    <source>
        <dbReference type="ARBA" id="ARBA00022679"/>
    </source>
</evidence>
<keyword evidence="1" id="KW-0808">Transferase</keyword>
<dbReference type="CDD" id="cd14014">
    <property type="entry name" value="STKc_PknB_like"/>
    <property type="match status" value="1"/>
</dbReference>
<dbReference type="Gene3D" id="3.30.200.20">
    <property type="entry name" value="Phosphorylase Kinase, domain 1"/>
    <property type="match status" value="1"/>
</dbReference>
<dbReference type="GO" id="GO:0016301">
    <property type="term" value="F:kinase activity"/>
    <property type="evidence" value="ECO:0007669"/>
    <property type="project" value="UniProtKB-KW"/>
</dbReference>
<reference evidence="8 9" key="1">
    <citation type="submission" date="2023-11" db="EMBL/GenBank/DDBJ databases">
        <title>Draft genome of Azohydromonas lata strain H1 (DSM1123), a polyhydroxyalkanoate producer.</title>
        <authorList>
            <person name="Traversa D."/>
            <person name="D'Addabbo P."/>
            <person name="Pazzani C."/>
            <person name="Manzari C."/>
            <person name="Chiara M."/>
            <person name="Scrascia M."/>
        </authorList>
    </citation>
    <scope>NUCLEOTIDE SEQUENCE [LARGE SCALE GENOMIC DNA]</scope>
    <source>
        <strain evidence="8 9">H1</strain>
    </source>
</reference>
<dbReference type="EMBL" id="JAXOJX010000085">
    <property type="protein sequence ID" value="MDZ5460858.1"/>
    <property type="molecule type" value="Genomic_DNA"/>
</dbReference>
<dbReference type="PROSITE" id="PS00107">
    <property type="entry name" value="PROTEIN_KINASE_ATP"/>
    <property type="match status" value="1"/>
</dbReference>
<dbReference type="SMART" id="SM00220">
    <property type="entry name" value="S_TKc"/>
    <property type="match status" value="1"/>
</dbReference>
<dbReference type="InterPro" id="IPR017441">
    <property type="entry name" value="Protein_kinase_ATP_BS"/>
</dbReference>
<dbReference type="PROSITE" id="PS50011">
    <property type="entry name" value="PROTEIN_KINASE_DOM"/>
    <property type="match status" value="1"/>
</dbReference>
<dbReference type="Pfam" id="PF00069">
    <property type="entry name" value="Pkinase"/>
    <property type="match status" value="1"/>
</dbReference>
<evidence type="ECO:0000313" key="8">
    <source>
        <dbReference type="EMBL" id="MDZ5460858.1"/>
    </source>
</evidence>
<keyword evidence="2 5" id="KW-0547">Nucleotide-binding</keyword>
<protein>
    <submittedName>
        <fullName evidence="8">Protein kinase</fullName>
    </submittedName>
</protein>
<dbReference type="PANTHER" id="PTHR43289:SF6">
    <property type="entry name" value="SERINE_THREONINE-PROTEIN KINASE NEKL-3"/>
    <property type="match status" value="1"/>
</dbReference>
<gene>
    <name evidence="8" type="ORF">SM757_30205</name>
</gene>
<comment type="caution">
    <text evidence="8">The sequence shown here is derived from an EMBL/GenBank/DDBJ whole genome shotgun (WGS) entry which is preliminary data.</text>
</comment>
<name>A0ABU5IPN0_9BURK</name>
<feature type="region of interest" description="Disordered" evidence="6">
    <location>
        <begin position="289"/>
        <end position="325"/>
    </location>
</feature>
<dbReference type="PANTHER" id="PTHR43289">
    <property type="entry name" value="MITOGEN-ACTIVATED PROTEIN KINASE KINASE KINASE 20-RELATED"/>
    <property type="match status" value="1"/>
</dbReference>
<evidence type="ECO:0000256" key="2">
    <source>
        <dbReference type="ARBA" id="ARBA00022741"/>
    </source>
</evidence>
<evidence type="ECO:0000259" key="7">
    <source>
        <dbReference type="PROSITE" id="PS50011"/>
    </source>
</evidence>
<keyword evidence="4 5" id="KW-0067">ATP-binding</keyword>
<evidence type="ECO:0000256" key="4">
    <source>
        <dbReference type="ARBA" id="ARBA00022840"/>
    </source>
</evidence>
<dbReference type="InterPro" id="IPR011009">
    <property type="entry name" value="Kinase-like_dom_sf"/>
</dbReference>
<dbReference type="Gene3D" id="1.10.510.10">
    <property type="entry name" value="Transferase(Phosphotransferase) domain 1"/>
    <property type="match status" value="1"/>
</dbReference>
<dbReference type="RefSeq" id="WP_322468175.1">
    <property type="nucleotide sequence ID" value="NZ_JAXOJX010000085.1"/>
</dbReference>
<dbReference type="InterPro" id="IPR058395">
    <property type="entry name" value="DUF8082"/>
</dbReference>
<feature type="binding site" evidence="5">
    <location>
        <position position="39"/>
    </location>
    <ligand>
        <name>ATP</name>
        <dbReference type="ChEBI" id="CHEBI:30616"/>
    </ligand>
</feature>
<sequence>MAIPERLGKYPITEVIGRGAMGIVYRGYDPVIKRPVAIKTIHKELIEDDDKAQSLSERFRREAQAAGTLSHPGIVSVYEYGEDGPWAYIAMEYVQGHSLREYLDRRTDFDERDVASTMAQLLDALEYAHSHEIWHRDIKPANILVMGNGRIKLTDFGIARIESADRTRTNIIMGTPGYIAPEFYLGGVLDHRVDIFSAGVLLYHLLARQPPFRGRLEAVMHDVCYHDPEPPSAVDPQHRWPQFDAVVARALAKAPAERFQSAAAFRCALLAQYGRPLADTISESTIISSGPPARPLVPDTAHPPAPASVLSPAQPSTPPPTGWSPPVLKDVELALARHVGPVARVLVRRAAQQHKSLGPLAAALAETLDKPADREVFLRTVLGRATVPAPATLGVGATMGGTPTPTPLATGGPALTPADVEHATRVLTTYIGPIARVVTKRAAARGGSRRAFLDEVARSLDDEAQRQRFLREAAAGH</sequence>
<dbReference type="SUPFAM" id="SSF56112">
    <property type="entry name" value="Protein kinase-like (PK-like)"/>
    <property type="match status" value="1"/>
</dbReference>
<accession>A0ABU5IPN0</accession>
<feature type="domain" description="Protein kinase" evidence="7">
    <location>
        <begin position="10"/>
        <end position="270"/>
    </location>
</feature>